<comment type="caution">
    <text evidence="1">The sequence shown here is derived from an EMBL/GenBank/DDBJ whole genome shotgun (WGS) entry which is preliminary data.</text>
</comment>
<sequence length="442" mass="50286">MPFEFSDQRPLPPRISRSIARRVDLAQAWRERLDVPLMRFGLTRGGWGKHLFRAGNFLNDLLQGAGAGHWPQHPGRAHLAALQTDLRFREKPVYRNYWHDPERNALIGLHLGIDLNRFDGRYYLIENNIGPAMREMRRAIYPEPIDPVLSGLAEVADEHGFRTITLYARRWSEAQLEEVRLASVELGVQIEPVQSYGTLPPIPGVRLVSRMPDPLPRDSLHVIYRPVFMTPMMHWVHDKELVQVWYSRLVDSIDTRLATVEWGRSLFIPPHRGDRWPNLVVKLAEIDKGRAVVIGRFDTEAEARAALGLPDSGEAVPDVFRDVAGNWLLGLFDGKRRVNYQGFAPAEIVEGRLRSIRLHGFVSPLGNRFLSAHGLIAGQELPETLENGLLGKHDAFVLKRATALRFERLGDAVEEELVQVTKDFGQIMGRAIRERFDVTPND</sequence>
<name>A0A9X1FYC8_9RHOB</name>
<dbReference type="Proteomes" id="UP001138661">
    <property type="component" value="Unassembled WGS sequence"/>
</dbReference>
<accession>A0A9X1FYC8</accession>
<keyword evidence="2" id="KW-1185">Reference proteome</keyword>
<evidence type="ECO:0000313" key="2">
    <source>
        <dbReference type="Proteomes" id="UP001138661"/>
    </source>
</evidence>
<protein>
    <submittedName>
        <fullName evidence="1">Uncharacterized protein</fullName>
    </submittedName>
</protein>
<reference evidence="1" key="1">
    <citation type="submission" date="2021-07" db="EMBL/GenBank/DDBJ databases">
        <title>Roseobacter insulae sp. nov., isolated from a tidal flat.</title>
        <authorList>
            <person name="Park S."/>
            <person name="Yoon J.-H."/>
        </authorList>
    </citation>
    <scope>NUCLEOTIDE SEQUENCE</scope>
    <source>
        <strain evidence="1">YSTF-M11</strain>
    </source>
</reference>
<gene>
    <name evidence="1" type="ORF">KX928_15405</name>
</gene>
<evidence type="ECO:0000313" key="1">
    <source>
        <dbReference type="EMBL" id="MBW4709178.1"/>
    </source>
</evidence>
<organism evidence="1 2">
    <name type="scientific">Roseobacter insulae</name>
    <dbReference type="NCBI Taxonomy" id="2859783"/>
    <lineage>
        <taxon>Bacteria</taxon>
        <taxon>Pseudomonadati</taxon>
        <taxon>Pseudomonadota</taxon>
        <taxon>Alphaproteobacteria</taxon>
        <taxon>Rhodobacterales</taxon>
        <taxon>Roseobacteraceae</taxon>
        <taxon>Roseobacter</taxon>
    </lineage>
</organism>
<proteinExistence type="predicted"/>
<dbReference type="AlphaFoldDB" id="A0A9X1FYC8"/>
<dbReference type="RefSeq" id="WP_219504438.1">
    <property type="nucleotide sequence ID" value="NZ_JAHXDN010000004.1"/>
</dbReference>
<dbReference type="EMBL" id="JAHXDN010000004">
    <property type="protein sequence ID" value="MBW4709178.1"/>
    <property type="molecule type" value="Genomic_DNA"/>
</dbReference>